<sequence>VPTTTTIEDAENSVSAEEMTQHCQKDVEKPDSSAGFHGHYAPSNEECGFPRSVATASIPVDQMTIFYCGNVNVYDNIPQDKARVIMNIAASPVDLTCWSKAASPKTWPDSAAAAILPASRIVLLQ</sequence>
<comment type="similarity">
    <text evidence="1 2">Belongs to the TIFY/JAZ family.</text>
</comment>
<dbReference type="GO" id="GO:0009611">
    <property type="term" value="P:response to wounding"/>
    <property type="evidence" value="ECO:0007669"/>
    <property type="project" value="UniProtKB-UniRule"/>
</dbReference>
<keyword evidence="2" id="KW-1184">Jasmonic acid signaling pathway</keyword>
<comment type="subcellular location">
    <subcellularLocation>
        <location evidence="2">Nucleus</location>
    </subcellularLocation>
</comment>
<keyword evidence="2" id="KW-0539">Nucleus</keyword>
<comment type="domain">
    <text evidence="2">The jas domain is required for interaction with COI1.</text>
</comment>
<feature type="compositionally biased region" description="Polar residues" evidence="3">
    <location>
        <begin position="1"/>
        <end position="15"/>
    </location>
</feature>
<feature type="non-terminal residue" evidence="5">
    <location>
        <position position="1"/>
    </location>
</feature>
<comment type="function">
    <text evidence="2">Repressor of jasmonate responses.</text>
</comment>
<dbReference type="InterPro" id="IPR010399">
    <property type="entry name" value="Tify_dom"/>
</dbReference>
<dbReference type="PANTHER" id="PTHR33077">
    <property type="entry name" value="PROTEIN TIFY 4A-RELATED-RELATED"/>
    <property type="match status" value="1"/>
</dbReference>
<proteinExistence type="inferred from homology"/>
<evidence type="ECO:0000256" key="1">
    <source>
        <dbReference type="ARBA" id="ARBA00008614"/>
    </source>
</evidence>
<dbReference type="GO" id="GO:0031347">
    <property type="term" value="P:regulation of defense response"/>
    <property type="evidence" value="ECO:0007669"/>
    <property type="project" value="UniProtKB-UniRule"/>
</dbReference>
<protein>
    <recommendedName>
        <fullName evidence="2">Protein TIFY</fullName>
    </recommendedName>
    <alternativeName>
        <fullName evidence="2">Jasmonate ZIM domain-containing protein</fullName>
    </alternativeName>
</protein>
<dbReference type="GO" id="GO:0005634">
    <property type="term" value="C:nucleus"/>
    <property type="evidence" value="ECO:0007669"/>
    <property type="project" value="UniProtKB-SubCell"/>
</dbReference>
<dbReference type="InterPro" id="IPR040390">
    <property type="entry name" value="TIFY/JAZ"/>
</dbReference>
<dbReference type="Proteomes" id="UP000015453">
    <property type="component" value="Unassembled WGS sequence"/>
</dbReference>
<reference evidence="5 6" key="1">
    <citation type="journal article" date="2013" name="BMC Genomics">
        <title>The miniature genome of a carnivorous plant Genlisea aurea contains a low number of genes and short non-coding sequences.</title>
        <authorList>
            <person name="Leushkin E.V."/>
            <person name="Sutormin R.A."/>
            <person name="Nabieva E.R."/>
            <person name="Penin A.A."/>
            <person name="Kondrashov A.S."/>
            <person name="Logacheva M.D."/>
        </authorList>
    </citation>
    <scope>NUCLEOTIDE SEQUENCE [LARGE SCALE GENOMIC DNA]</scope>
</reference>
<dbReference type="SMART" id="SM00979">
    <property type="entry name" value="TIFY"/>
    <property type="match status" value="1"/>
</dbReference>
<dbReference type="GO" id="GO:2000022">
    <property type="term" value="P:regulation of jasmonic acid mediated signaling pathway"/>
    <property type="evidence" value="ECO:0007669"/>
    <property type="project" value="UniProtKB-UniRule"/>
</dbReference>
<gene>
    <name evidence="5" type="ORF">M569_17013</name>
</gene>
<dbReference type="EMBL" id="AUSU01009815">
    <property type="protein sequence ID" value="EPS57805.1"/>
    <property type="molecule type" value="Genomic_DNA"/>
</dbReference>
<dbReference type="AlphaFoldDB" id="S8BT69"/>
<dbReference type="Pfam" id="PF06200">
    <property type="entry name" value="tify"/>
    <property type="match status" value="1"/>
</dbReference>
<dbReference type="PANTHER" id="PTHR33077:SF60">
    <property type="entry name" value="TIFY DOMAIN-CONTAINING PROTEIN"/>
    <property type="match status" value="1"/>
</dbReference>
<comment type="caution">
    <text evidence="5">The sequence shown here is derived from an EMBL/GenBank/DDBJ whole genome shotgun (WGS) entry which is preliminary data.</text>
</comment>
<evidence type="ECO:0000259" key="4">
    <source>
        <dbReference type="PROSITE" id="PS51320"/>
    </source>
</evidence>
<feature type="domain" description="Tify" evidence="4">
    <location>
        <begin position="56"/>
        <end position="91"/>
    </location>
</feature>
<name>S8BT69_9LAMI</name>
<evidence type="ECO:0000256" key="2">
    <source>
        <dbReference type="RuleBase" id="RU369065"/>
    </source>
</evidence>
<dbReference type="OrthoDB" id="1934352at2759"/>
<evidence type="ECO:0000313" key="5">
    <source>
        <dbReference type="EMBL" id="EPS57805.1"/>
    </source>
</evidence>
<feature type="region of interest" description="Disordered" evidence="3">
    <location>
        <begin position="1"/>
        <end position="39"/>
    </location>
</feature>
<evidence type="ECO:0000256" key="3">
    <source>
        <dbReference type="SAM" id="MobiDB-lite"/>
    </source>
</evidence>
<organism evidence="5 6">
    <name type="scientific">Genlisea aurea</name>
    <dbReference type="NCBI Taxonomy" id="192259"/>
    <lineage>
        <taxon>Eukaryota</taxon>
        <taxon>Viridiplantae</taxon>
        <taxon>Streptophyta</taxon>
        <taxon>Embryophyta</taxon>
        <taxon>Tracheophyta</taxon>
        <taxon>Spermatophyta</taxon>
        <taxon>Magnoliopsida</taxon>
        <taxon>eudicotyledons</taxon>
        <taxon>Gunneridae</taxon>
        <taxon>Pentapetalae</taxon>
        <taxon>asterids</taxon>
        <taxon>lamiids</taxon>
        <taxon>Lamiales</taxon>
        <taxon>Lentibulariaceae</taxon>
        <taxon>Genlisea</taxon>
    </lineage>
</organism>
<keyword evidence="6" id="KW-1185">Reference proteome</keyword>
<accession>S8BT69</accession>
<dbReference type="PROSITE" id="PS51320">
    <property type="entry name" value="TIFY"/>
    <property type="match status" value="1"/>
</dbReference>
<feature type="compositionally biased region" description="Basic and acidic residues" evidence="3">
    <location>
        <begin position="19"/>
        <end position="31"/>
    </location>
</feature>
<evidence type="ECO:0000313" key="6">
    <source>
        <dbReference type="Proteomes" id="UP000015453"/>
    </source>
</evidence>